<evidence type="ECO:0000313" key="13">
    <source>
        <dbReference type="Proteomes" id="UP000442619"/>
    </source>
</evidence>
<evidence type="ECO:0000256" key="11">
    <source>
        <dbReference type="SAM" id="Phobius"/>
    </source>
</evidence>
<evidence type="ECO:0000256" key="10">
    <source>
        <dbReference type="ARBA" id="ARBA00023310"/>
    </source>
</evidence>
<keyword evidence="9 11" id="KW-0472">Membrane</keyword>
<sequence>MPKFTLAPELLSSLVVTLILAILFIHIGKKVQETDPLTRPKGIVLVAETGIKMMYDYMKGLMPRKFEKNYYPYFTMLFAFLVVSNLWGLLGFEAPTTNYSITFALAFITFILIQWNSIKHNGVWPYVKDKIWPPTNLIGMVSPLLSLSIRIFANLLSGSFIMSLLYAATSALVKFLVHIPFNFIGPIVAPVLHLYFDVFSGVIQALVFVTLSSILIAIENPDEE</sequence>
<evidence type="ECO:0000256" key="2">
    <source>
        <dbReference type="ARBA" id="ARBA00006810"/>
    </source>
</evidence>
<evidence type="ECO:0000256" key="1">
    <source>
        <dbReference type="ARBA" id="ARBA00004141"/>
    </source>
</evidence>
<keyword evidence="7 11" id="KW-1133">Transmembrane helix</keyword>
<evidence type="ECO:0000256" key="3">
    <source>
        <dbReference type="ARBA" id="ARBA00022448"/>
    </source>
</evidence>
<dbReference type="AlphaFoldDB" id="A0A844FWL5"/>
<comment type="caution">
    <text evidence="12">The sequence shown here is derived from an EMBL/GenBank/DDBJ whole genome shotgun (WGS) entry which is preliminary data.</text>
</comment>
<evidence type="ECO:0000256" key="7">
    <source>
        <dbReference type="ARBA" id="ARBA00022989"/>
    </source>
</evidence>
<evidence type="ECO:0000256" key="4">
    <source>
        <dbReference type="ARBA" id="ARBA00022547"/>
    </source>
</evidence>
<feature type="transmembrane region" description="Helical" evidence="11">
    <location>
        <begin position="159"/>
        <end position="177"/>
    </location>
</feature>
<evidence type="ECO:0000256" key="6">
    <source>
        <dbReference type="ARBA" id="ARBA00022781"/>
    </source>
</evidence>
<feature type="transmembrane region" description="Helical" evidence="11">
    <location>
        <begin position="136"/>
        <end position="153"/>
    </location>
</feature>
<name>A0A844FWL5_9FIRM</name>
<keyword evidence="8" id="KW-0406">Ion transport</keyword>
<protein>
    <submittedName>
        <fullName evidence="12">F0F1 ATP synthase subunit A</fullName>
    </submittedName>
</protein>
<keyword evidence="13" id="KW-1185">Reference proteome</keyword>
<keyword evidence="5 11" id="KW-0812">Transmembrane</keyword>
<evidence type="ECO:0000256" key="5">
    <source>
        <dbReference type="ARBA" id="ARBA00022692"/>
    </source>
</evidence>
<dbReference type="PANTHER" id="PTHR42823:SF3">
    <property type="entry name" value="ATP SYNTHASE SUBUNIT A, CHLOROPLASTIC"/>
    <property type="match status" value="1"/>
</dbReference>
<keyword evidence="4" id="KW-0138">CF(0)</keyword>
<evidence type="ECO:0000256" key="8">
    <source>
        <dbReference type="ARBA" id="ARBA00023065"/>
    </source>
</evidence>
<organism evidence="12 13">
    <name type="scientific">Sharpea porci</name>
    <dbReference type="NCBI Taxonomy" id="2652286"/>
    <lineage>
        <taxon>Bacteria</taxon>
        <taxon>Bacillati</taxon>
        <taxon>Bacillota</taxon>
        <taxon>Erysipelotrichia</taxon>
        <taxon>Erysipelotrichales</taxon>
        <taxon>Coprobacillaceae</taxon>
        <taxon>Sharpea</taxon>
    </lineage>
</organism>
<dbReference type="SUPFAM" id="SSF81336">
    <property type="entry name" value="F1F0 ATP synthase subunit A"/>
    <property type="match status" value="1"/>
</dbReference>
<comment type="similarity">
    <text evidence="2">Belongs to the ATPase A chain family.</text>
</comment>
<dbReference type="Gene3D" id="1.20.120.220">
    <property type="entry name" value="ATP synthase, F0 complex, subunit A"/>
    <property type="match status" value="1"/>
</dbReference>
<reference evidence="12 13" key="1">
    <citation type="submission" date="2019-08" db="EMBL/GenBank/DDBJ databases">
        <title>In-depth cultivation of the pig gut microbiome towards novel bacterial diversity and tailored functional studies.</title>
        <authorList>
            <person name="Wylensek D."/>
            <person name="Hitch T.C.A."/>
            <person name="Clavel T."/>
        </authorList>
    </citation>
    <scope>NUCLEOTIDE SEQUENCE [LARGE SCALE GENOMIC DNA]</scope>
    <source>
        <strain evidence="12 13">CA-Schmier-601-WT-3</strain>
    </source>
</reference>
<feature type="transmembrane region" description="Helical" evidence="11">
    <location>
        <begin position="96"/>
        <end position="115"/>
    </location>
</feature>
<evidence type="ECO:0000313" key="12">
    <source>
        <dbReference type="EMBL" id="MST89699.1"/>
    </source>
</evidence>
<dbReference type="GO" id="GO:0042777">
    <property type="term" value="P:proton motive force-driven plasma membrane ATP synthesis"/>
    <property type="evidence" value="ECO:0007669"/>
    <property type="project" value="TreeGrafter"/>
</dbReference>
<accession>A0A844FWL5</accession>
<dbReference type="Proteomes" id="UP000442619">
    <property type="component" value="Unassembled WGS sequence"/>
</dbReference>
<dbReference type="GO" id="GO:0005886">
    <property type="term" value="C:plasma membrane"/>
    <property type="evidence" value="ECO:0007669"/>
    <property type="project" value="TreeGrafter"/>
</dbReference>
<dbReference type="PRINTS" id="PR00123">
    <property type="entry name" value="ATPASEA"/>
</dbReference>
<dbReference type="InterPro" id="IPR045082">
    <property type="entry name" value="ATP_syn_F0_a_bact/chloroplast"/>
</dbReference>
<dbReference type="Pfam" id="PF00119">
    <property type="entry name" value="ATP-synt_A"/>
    <property type="match status" value="1"/>
</dbReference>
<gene>
    <name evidence="12" type="ORF">FYJ79_08975</name>
</gene>
<dbReference type="InterPro" id="IPR000568">
    <property type="entry name" value="ATP_synth_F0_asu"/>
</dbReference>
<keyword evidence="6" id="KW-0375">Hydrogen ion transport</keyword>
<proteinExistence type="inferred from homology"/>
<evidence type="ECO:0000256" key="9">
    <source>
        <dbReference type="ARBA" id="ARBA00023136"/>
    </source>
</evidence>
<dbReference type="InterPro" id="IPR035908">
    <property type="entry name" value="F0_ATP_A_sf"/>
</dbReference>
<dbReference type="GO" id="GO:0045259">
    <property type="term" value="C:proton-transporting ATP synthase complex"/>
    <property type="evidence" value="ECO:0007669"/>
    <property type="project" value="UniProtKB-KW"/>
</dbReference>
<feature type="transmembrane region" description="Helical" evidence="11">
    <location>
        <begin position="6"/>
        <end position="27"/>
    </location>
</feature>
<feature type="transmembrane region" description="Helical" evidence="11">
    <location>
        <begin position="198"/>
        <end position="218"/>
    </location>
</feature>
<dbReference type="EMBL" id="VUNM01000022">
    <property type="protein sequence ID" value="MST89699.1"/>
    <property type="molecule type" value="Genomic_DNA"/>
</dbReference>
<feature type="transmembrane region" description="Helical" evidence="11">
    <location>
        <begin position="70"/>
        <end position="90"/>
    </location>
</feature>
<dbReference type="GO" id="GO:0046933">
    <property type="term" value="F:proton-transporting ATP synthase activity, rotational mechanism"/>
    <property type="evidence" value="ECO:0007669"/>
    <property type="project" value="TreeGrafter"/>
</dbReference>
<dbReference type="PANTHER" id="PTHR42823">
    <property type="entry name" value="ATP SYNTHASE SUBUNIT A, CHLOROPLASTIC"/>
    <property type="match status" value="1"/>
</dbReference>
<comment type="subcellular location">
    <subcellularLocation>
        <location evidence="1">Membrane</location>
        <topology evidence="1">Multi-pass membrane protein</topology>
    </subcellularLocation>
</comment>
<keyword evidence="3" id="KW-0813">Transport</keyword>
<keyword evidence="10" id="KW-0066">ATP synthesis</keyword>